<comment type="function">
    <text evidence="9">Vacuolar Fe(2+) uptake transporter.</text>
</comment>
<dbReference type="PANTHER" id="PTHR31851">
    <property type="entry name" value="FE(2+)/MN(2+) TRANSPORTER PCL1"/>
    <property type="match status" value="1"/>
</dbReference>
<keyword evidence="3" id="KW-0410">Iron transport</keyword>
<keyword evidence="5 9" id="KW-0812">Transmembrane</keyword>
<evidence type="ECO:0000256" key="5">
    <source>
        <dbReference type="ARBA" id="ARBA00022692"/>
    </source>
</evidence>
<organism evidence="10 11">
    <name type="scientific">Acacia crassicarpa</name>
    <name type="common">northern wattle</name>
    <dbReference type="NCBI Taxonomy" id="499986"/>
    <lineage>
        <taxon>Eukaryota</taxon>
        <taxon>Viridiplantae</taxon>
        <taxon>Streptophyta</taxon>
        <taxon>Embryophyta</taxon>
        <taxon>Tracheophyta</taxon>
        <taxon>Spermatophyta</taxon>
        <taxon>Magnoliopsida</taxon>
        <taxon>eudicotyledons</taxon>
        <taxon>Gunneridae</taxon>
        <taxon>Pentapetalae</taxon>
        <taxon>rosids</taxon>
        <taxon>fabids</taxon>
        <taxon>Fabales</taxon>
        <taxon>Fabaceae</taxon>
        <taxon>Caesalpinioideae</taxon>
        <taxon>mimosoid clade</taxon>
        <taxon>Acacieae</taxon>
        <taxon>Acacia</taxon>
    </lineage>
</organism>
<feature type="transmembrane region" description="Helical" evidence="9">
    <location>
        <begin position="26"/>
        <end position="49"/>
    </location>
</feature>
<evidence type="ECO:0000256" key="8">
    <source>
        <dbReference type="ARBA" id="ARBA00044464"/>
    </source>
</evidence>
<reference evidence="10" key="1">
    <citation type="submission" date="2023-10" db="EMBL/GenBank/DDBJ databases">
        <title>Chromosome-level genome of the transformable northern wattle, Acacia crassicarpa.</title>
        <authorList>
            <person name="Massaro I."/>
            <person name="Sinha N.R."/>
            <person name="Poethig S."/>
            <person name="Leichty A.R."/>
        </authorList>
    </citation>
    <scope>NUCLEOTIDE SEQUENCE</scope>
    <source>
        <strain evidence="10">Acra3RX</strain>
        <tissue evidence="10">Leaf</tissue>
    </source>
</reference>
<comment type="caution">
    <text evidence="9">Lacks conserved residue(s) required for the propagation of feature annotation.</text>
</comment>
<feature type="transmembrane region" description="Helical" evidence="9">
    <location>
        <begin position="88"/>
        <end position="106"/>
    </location>
</feature>
<keyword evidence="7 9" id="KW-0472">Membrane</keyword>
<evidence type="ECO:0000256" key="4">
    <source>
        <dbReference type="ARBA" id="ARBA00022554"/>
    </source>
</evidence>
<dbReference type="InterPro" id="IPR008217">
    <property type="entry name" value="Ccc1_fam"/>
</dbReference>
<evidence type="ECO:0000256" key="3">
    <source>
        <dbReference type="ARBA" id="ARBA00022496"/>
    </source>
</evidence>
<proteinExistence type="inferred from homology"/>
<protein>
    <recommendedName>
        <fullName evidence="9">Vacuolar iron transporter</fullName>
    </recommendedName>
</protein>
<dbReference type="GO" id="GO:0005384">
    <property type="term" value="F:manganese ion transmembrane transporter activity"/>
    <property type="evidence" value="ECO:0007669"/>
    <property type="project" value="InterPro"/>
</dbReference>
<keyword evidence="3" id="KW-0408">Iron</keyword>
<evidence type="ECO:0000256" key="1">
    <source>
        <dbReference type="ARBA" id="ARBA00004128"/>
    </source>
</evidence>
<dbReference type="GO" id="GO:0140315">
    <property type="term" value="F:iron ion sequestering activity"/>
    <property type="evidence" value="ECO:0007669"/>
    <property type="project" value="UniProtKB-UniRule"/>
</dbReference>
<dbReference type="GO" id="GO:0005381">
    <property type="term" value="F:iron ion transmembrane transporter activity"/>
    <property type="evidence" value="ECO:0007669"/>
    <property type="project" value="UniProtKB-UniRule"/>
</dbReference>
<gene>
    <name evidence="10" type="ORF">QN277_009727</name>
</gene>
<comment type="similarity">
    <text evidence="2 9">Belongs to the CCC1 family.</text>
</comment>
<sequence length="115" mass="12486">MKREMTDRNDEEKLMEKMKLPNPYQAAFASALSFSIGALIPLLSAAFITDYKIRLMVIPIVATLALTTFGLVGAVLGKSPILRSCLRIVCGGFVAMGVTFGLTKLLSSCGLQHYE</sequence>
<keyword evidence="9" id="KW-0406">Ion transport</keyword>
<dbReference type="Proteomes" id="UP001293593">
    <property type="component" value="Unassembled WGS sequence"/>
</dbReference>
<keyword evidence="11" id="KW-1185">Reference proteome</keyword>
<evidence type="ECO:0000313" key="10">
    <source>
        <dbReference type="EMBL" id="KAK4254327.1"/>
    </source>
</evidence>
<dbReference type="Pfam" id="PF01988">
    <property type="entry name" value="VIT1"/>
    <property type="match status" value="1"/>
</dbReference>
<evidence type="ECO:0000256" key="2">
    <source>
        <dbReference type="ARBA" id="ARBA00007049"/>
    </source>
</evidence>
<dbReference type="AlphaFoldDB" id="A0AAE1IQE0"/>
<comment type="subcellular location">
    <subcellularLocation>
        <location evidence="1 9">Vacuole membrane</location>
        <topology evidence="1 9">Multi-pass membrane protein</topology>
    </subcellularLocation>
</comment>
<evidence type="ECO:0000256" key="7">
    <source>
        <dbReference type="ARBA" id="ARBA00023136"/>
    </source>
</evidence>
<keyword evidence="9" id="KW-0813">Transport</keyword>
<keyword evidence="4 9" id="KW-0926">Vacuole</keyword>
<comment type="catalytic activity">
    <reaction evidence="8">
        <text>Fe(2+)(in) = Fe(2+)(out)</text>
        <dbReference type="Rhea" id="RHEA:28486"/>
        <dbReference type="ChEBI" id="CHEBI:29033"/>
    </reaction>
    <physiologicalReaction direction="left-to-right" evidence="8">
        <dbReference type="Rhea" id="RHEA:28487"/>
    </physiologicalReaction>
</comment>
<keyword evidence="6 9" id="KW-1133">Transmembrane helix</keyword>
<evidence type="ECO:0000256" key="9">
    <source>
        <dbReference type="RuleBase" id="RU369115"/>
    </source>
</evidence>
<accession>A0AAE1IQE0</accession>
<dbReference type="GO" id="GO:0005774">
    <property type="term" value="C:vacuolar membrane"/>
    <property type="evidence" value="ECO:0007669"/>
    <property type="project" value="UniProtKB-SubCell"/>
</dbReference>
<comment type="caution">
    <text evidence="10">The sequence shown here is derived from an EMBL/GenBank/DDBJ whole genome shotgun (WGS) entry which is preliminary data.</text>
</comment>
<dbReference type="GO" id="GO:0030026">
    <property type="term" value="P:intracellular manganese ion homeostasis"/>
    <property type="evidence" value="ECO:0007669"/>
    <property type="project" value="InterPro"/>
</dbReference>
<evidence type="ECO:0000313" key="11">
    <source>
        <dbReference type="Proteomes" id="UP001293593"/>
    </source>
</evidence>
<name>A0AAE1IQE0_9FABA</name>
<dbReference type="EMBL" id="JAWXYG010000014">
    <property type="protein sequence ID" value="KAK4254327.1"/>
    <property type="molecule type" value="Genomic_DNA"/>
</dbReference>
<evidence type="ECO:0000256" key="6">
    <source>
        <dbReference type="ARBA" id="ARBA00022989"/>
    </source>
</evidence>
<feature type="transmembrane region" description="Helical" evidence="9">
    <location>
        <begin position="55"/>
        <end position="76"/>
    </location>
</feature>